<evidence type="ECO:0000313" key="2">
    <source>
        <dbReference type="Proteomes" id="UP001283361"/>
    </source>
</evidence>
<name>A0AAE0XVN8_9GAST</name>
<comment type="caution">
    <text evidence="1">The sequence shown here is derived from an EMBL/GenBank/DDBJ whole genome shotgun (WGS) entry which is preliminary data.</text>
</comment>
<organism evidence="1 2">
    <name type="scientific">Elysia crispata</name>
    <name type="common">lettuce slug</name>
    <dbReference type="NCBI Taxonomy" id="231223"/>
    <lineage>
        <taxon>Eukaryota</taxon>
        <taxon>Metazoa</taxon>
        <taxon>Spiralia</taxon>
        <taxon>Lophotrochozoa</taxon>
        <taxon>Mollusca</taxon>
        <taxon>Gastropoda</taxon>
        <taxon>Heterobranchia</taxon>
        <taxon>Euthyneura</taxon>
        <taxon>Panpulmonata</taxon>
        <taxon>Sacoglossa</taxon>
        <taxon>Placobranchoidea</taxon>
        <taxon>Plakobranchidae</taxon>
        <taxon>Elysia</taxon>
    </lineage>
</organism>
<dbReference type="EMBL" id="JAWDGP010007419">
    <property type="protein sequence ID" value="KAK3719173.1"/>
    <property type="molecule type" value="Genomic_DNA"/>
</dbReference>
<protein>
    <submittedName>
        <fullName evidence="1">Uncharacterized protein</fullName>
    </submittedName>
</protein>
<dbReference type="AlphaFoldDB" id="A0AAE0XVN8"/>
<proteinExistence type="predicted"/>
<sequence>MHPIPSIQDKPHHAMKVPNSSLGKALEFLASVMGLLLSQIPILTKVFARKTLNHPSSSFYLTQSSTPVDPDSSTTAKLIKRTHWGSMEPGILSNSSNVSDIVLVRDWKTLCYVLSELAPFSLAVDRFVTPIWCVVGFIGNLVSCL</sequence>
<accession>A0AAE0XVN8</accession>
<gene>
    <name evidence="1" type="ORF">RRG08_009688</name>
</gene>
<keyword evidence="2" id="KW-1185">Reference proteome</keyword>
<dbReference type="Proteomes" id="UP001283361">
    <property type="component" value="Unassembled WGS sequence"/>
</dbReference>
<evidence type="ECO:0000313" key="1">
    <source>
        <dbReference type="EMBL" id="KAK3719173.1"/>
    </source>
</evidence>
<reference evidence="1" key="1">
    <citation type="journal article" date="2023" name="G3 (Bethesda)">
        <title>A reference genome for the long-term kleptoplast-retaining sea slug Elysia crispata morphotype clarki.</title>
        <authorList>
            <person name="Eastman K.E."/>
            <person name="Pendleton A.L."/>
            <person name="Shaikh M.A."/>
            <person name="Suttiyut T."/>
            <person name="Ogas R."/>
            <person name="Tomko P."/>
            <person name="Gavelis G."/>
            <person name="Widhalm J.R."/>
            <person name="Wisecaver J.H."/>
        </authorList>
    </citation>
    <scope>NUCLEOTIDE SEQUENCE</scope>
    <source>
        <strain evidence="1">ECLA1</strain>
    </source>
</reference>